<evidence type="ECO:0000256" key="1">
    <source>
        <dbReference type="ARBA" id="ARBA00022553"/>
    </source>
</evidence>
<gene>
    <name evidence="3" type="primary">LOC116958424</name>
</gene>
<organism evidence="2 3">
    <name type="scientific">Petromyzon marinus</name>
    <name type="common">Sea lamprey</name>
    <dbReference type="NCBI Taxonomy" id="7757"/>
    <lineage>
        <taxon>Eukaryota</taxon>
        <taxon>Metazoa</taxon>
        <taxon>Chordata</taxon>
        <taxon>Craniata</taxon>
        <taxon>Vertebrata</taxon>
        <taxon>Cyclostomata</taxon>
        <taxon>Hyperoartia</taxon>
        <taxon>Petromyzontiformes</taxon>
        <taxon>Petromyzontidae</taxon>
        <taxon>Petromyzon</taxon>
    </lineage>
</organism>
<keyword evidence="2" id="KW-1185">Reference proteome</keyword>
<reference evidence="3" key="1">
    <citation type="submission" date="2025-08" db="UniProtKB">
        <authorList>
            <consortium name="RefSeq"/>
        </authorList>
    </citation>
    <scope>IDENTIFICATION</scope>
    <source>
        <tissue evidence="3">Sperm</tissue>
    </source>
</reference>
<dbReference type="InterPro" id="IPR039360">
    <property type="entry name" value="Ras_GTPase"/>
</dbReference>
<dbReference type="RefSeq" id="XP_032836900.1">
    <property type="nucleotide sequence ID" value="XM_032981009.1"/>
</dbReference>
<protein>
    <submittedName>
        <fullName evidence="3">Neurofibromin-like</fullName>
    </submittedName>
</protein>
<evidence type="ECO:0000313" key="3">
    <source>
        <dbReference type="RefSeq" id="XP_032836900.1"/>
    </source>
</evidence>
<dbReference type="PANTHER" id="PTHR10194">
    <property type="entry name" value="RAS GTPASE-ACTIVATING PROTEINS"/>
    <property type="match status" value="1"/>
</dbReference>
<name>A0AAJ7XJR5_PETMA</name>
<dbReference type="Proteomes" id="UP001318040">
    <property type="component" value="Chromosome 77"/>
</dbReference>
<proteinExistence type="predicted"/>
<sequence>MAAHKPTEWVSAVIQRFDEQLPIKAGLQNTHSKVSTEHNKECLINLSKYKFSLVVSGLTAILKNVNNLRSPTRSNAHLLTRSHAHLLTHPPTHSLINLSKYKFSLVVSGLTAILKNVNNLGKRHVNASVEMERNLHLSQLIILDTLEKCLAGQPKDTSRLDESMLVKQLLPEICLFIHQPREGPALAAQLRSSASKVLFCLSCNNFNAVFNRTATRLQELTNCTDDAADVNDIELIQHINVNCTRLKRLLHETVLKFKALRKVAQLAVITSLEKVFWVWVENHADEFTNLYQRPQPELAESAQKLFDLVDAFAESPKRKAAVWPLQIVLLILCPDILQEVNGDFVQDSNTNKKLFLENVRRALSGHGTSRQLTESAAVASVKLCKASTYISWEDHSVICFLVQSILPDLKTLLFNPARPFSRGAGSLSADLDLMMDCFISCFRINPHNNQHFKVCLSTSSPATFHYVLVNALHRIITNSPLDWWPKIDVVYCYSGELRAMFSDTLSRAMQGCNTHAPIRLTTSLTLREKVSSLKFKEKSSDSETLSYKLLLLSIVKLIHADPRLMLHNPGKAGHEIQASTAELITGLVSLVPQCGMPDVAQEAMEALLVLHQPEIIELWNPDAPIATFWDIR</sequence>
<keyword evidence="1" id="KW-0597">Phosphoprotein</keyword>
<dbReference type="AlphaFoldDB" id="A0AAJ7XJR5"/>
<accession>A0AAJ7XJR5</accession>
<dbReference type="PANTHER" id="PTHR10194:SF142">
    <property type="entry name" value="NEUROFIBROMIN"/>
    <property type="match status" value="1"/>
</dbReference>
<evidence type="ECO:0000313" key="2">
    <source>
        <dbReference type="Proteomes" id="UP001318040"/>
    </source>
</evidence>
<dbReference type="KEGG" id="pmrn:116958424"/>